<dbReference type="EMBL" id="HG938353">
    <property type="protein sequence ID" value="CDN46520.1"/>
    <property type="molecule type" value="Genomic_DNA"/>
</dbReference>
<dbReference type="InterPro" id="IPR027385">
    <property type="entry name" value="Beta-barrel_OMP"/>
</dbReference>
<evidence type="ECO:0000313" key="5">
    <source>
        <dbReference type="Proteomes" id="UP000028181"/>
    </source>
</evidence>
<dbReference type="InterPro" id="IPR006315">
    <property type="entry name" value="OM_autotransptr_brl_dom"/>
</dbReference>
<feature type="signal peptide" evidence="2">
    <location>
        <begin position="1"/>
        <end position="26"/>
    </location>
</feature>
<dbReference type="Gene3D" id="2.40.160.20">
    <property type="match status" value="1"/>
</dbReference>
<dbReference type="GO" id="GO:0019867">
    <property type="term" value="C:outer membrane"/>
    <property type="evidence" value="ECO:0007669"/>
    <property type="project" value="InterPro"/>
</dbReference>
<dbReference type="NCBIfam" id="TIGR01414">
    <property type="entry name" value="autotrans_barl"/>
    <property type="match status" value="1"/>
</dbReference>
<evidence type="ECO:0000256" key="2">
    <source>
        <dbReference type="SAM" id="SignalP"/>
    </source>
</evidence>
<dbReference type="Pfam" id="PF13505">
    <property type="entry name" value="OMP_b-brl"/>
    <property type="match status" value="1"/>
</dbReference>
<name>A0A068SN64_NEOGA</name>
<dbReference type="HOGENOM" id="CLU_110676_0_0_5"/>
<dbReference type="GeneID" id="24255395"/>
<keyword evidence="1 2" id="KW-0732">Signal</keyword>
<protein>
    <submittedName>
        <fullName evidence="4">Lipid A oxidase (Involved in formation of 2-aminogluconate) protein</fullName>
    </submittedName>
</protein>
<keyword evidence="5" id="KW-1185">Reference proteome</keyword>
<organism evidence="4 5">
    <name type="scientific">Neorhizobium galegae bv. orientalis str. HAMBI 540</name>
    <dbReference type="NCBI Taxonomy" id="1028800"/>
    <lineage>
        <taxon>Bacteria</taxon>
        <taxon>Pseudomonadati</taxon>
        <taxon>Pseudomonadota</taxon>
        <taxon>Alphaproteobacteria</taxon>
        <taxon>Hyphomicrobiales</taxon>
        <taxon>Rhizobiaceae</taxon>
        <taxon>Rhizobium/Agrobacterium group</taxon>
        <taxon>Neorhizobium</taxon>
    </lineage>
</organism>
<dbReference type="OrthoDB" id="9810784at2"/>
<dbReference type="KEGG" id="ngg:RG540_CH03270"/>
<evidence type="ECO:0000256" key="1">
    <source>
        <dbReference type="ARBA" id="ARBA00022729"/>
    </source>
</evidence>
<dbReference type="eggNOG" id="COG3637">
    <property type="taxonomic scope" value="Bacteria"/>
</dbReference>
<evidence type="ECO:0000313" key="4">
    <source>
        <dbReference type="EMBL" id="CDN46520.1"/>
    </source>
</evidence>
<feature type="domain" description="Outer membrane protein beta-barrel" evidence="3">
    <location>
        <begin position="23"/>
        <end position="239"/>
    </location>
</feature>
<gene>
    <name evidence="4" type="ORF">RG540_CH03270</name>
</gene>
<proteinExistence type="predicted"/>
<accession>A0A068SN64</accession>
<dbReference type="SUPFAM" id="SSF56925">
    <property type="entry name" value="OMPA-like"/>
    <property type="match status" value="1"/>
</dbReference>
<dbReference type="PATRIC" id="fig|1028800.3.peg.333"/>
<feature type="chain" id="PRO_5001653168" evidence="2">
    <location>
        <begin position="27"/>
        <end position="239"/>
    </location>
</feature>
<evidence type="ECO:0000259" key="3">
    <source>
        <dbReference type="Pfam" id="PF13505"/>
    </source>
</evidence>
<dbReference type="RefSeq" id="WP_038583940.1">
    <property type="nucleotide sequence ID" value="NZ_HG938353.1"/>
</dbReference>
<dbReference type="AlphaFoldDB" id="A0A068SN64"/>
<dbReference type="InterPro" id="IPR011250">
    <property type="entry name" value="OMP/PagP_B-barrel"/>
</dbReference>
<reference evidence="5" key="1">
    <citation type="journal article" date="2014" name="BMC Genomics">
        <title>Genome sequencing of two Neorhizobium galegae strains reveals a noeT gene responsible for the unusual acetylation of the nodulation factors.</title>
        <authorList>
            <person name="Osterman J."/>
            <person name="Marsh J."/>
            <person name="Laine P.K."/>
            <person name="Zeng Z."/>
            <person name="Alatalo E."/>
            <person name="Sullivan J.T."/>
            <person name="Young J.P."/>
            <person name="Thomas-Oates J."/>
            <person name="Paulin L."/>
            <person name="Lindstrom K."/>
        </authorList>
    </citation>
    <scope>NUCLEOTIDE SEQUENCE [LARGE SCALE GENOMIC DNA]</scope>
    <source>
        <strain evidence="5">HAMBI 540</strain>
    </source>
</reference>
<dbReference type="Proteomes" id="UP000028181">
    <property type="component" value="Chromosome I"/>
</dbReference>
<sequence>MRKILSFAFASTLLTAGLAYIAPAQAADLTPANPAYVAPVSTGGFEVSVYGGYEFAPHSHVDVSDGPDFAAGWDTNPFQMPPYWGVRGTYWFDGGALSNWGVSLDYTHAKVYADDETMAKAGGWSVFEFTDGLNLLTVNALYKFPIEGSRWTPYVGAGVGINVPHVEVTRASGRTFEYQFGGATIQAQAGVKYQLTEKWSMFAEYKGNYSFVDVDIDSGASLKTNILTHAINLGVSYKF</sequence>